<evidence type="ECO:0000256" key="1">
    <source>
        <dbReference type="SAM" id="MobiDB-lite"/>
    </source>
</evidence>
<keyword evidence="2" id="KW-1185">Reference proteome</keyword>
<dbReference type="AlphaFoldDB" id="A0A1I7ZTA9"/>
<evidence type="ECO:0000313" key="2">
    <source>
        <dbReference type="Proteomes" id="UP000095287"/>
    </source>
</evidence>
<name>A0A1I7ZTA9_9BILA</name>
<organism evidence="2 3">
    <name type="scientific">Steinernema glaseri</name>
    <dbReference type="NCBI Taxonomy" id="37863"/>
    <lineage>
        <taxon>Eukaryota</taxon>
        <taxon>Metazoa</taxon>
        <taxon>Ecdysozoa</taxon>
        <taxon>Nematoda</taxon>
        <taxon>Chromadorea</taxon>
        <taxon>Rhabditida</taxon>
        <taxon>Tylenchina</taxon>
        <taxon>Panagrolaimomorpha</taxon>
        <taxon>Strongyloidoidea</taxon>
        <taxon>Steinernematidae</taxon>
        <taxon>Steinernema</taxon>
    </lineage>
</organism>
<proteinExistence type="predicted"/>
<protein>
    <submittedName>
        <fullName evidence="3">Retrotransposon protein</fullName>
    </submittedName>
</protein>
<accession>A0A1I7ZTA9</accession>
<reference evidence="3" key="1">
    <citation type="submission" date="2016-11" db="UniProtKB">
        <authorList>
            <consortium name="WormBaseParasite"/>
        </authorList>
    </citation>
    <scope>IDENTIFICATION</scope>
</reference>
<feature type="compositionally biased region" description="Basic and acidic residues" evidence="1">
    <location>
        <begin position="125"/>
        <end position="134"/>
    </location>
</feature>
<evidence type="ECO:0000313" key="3">
    <source>
        <dbReference type="WBParaSite" id="L893_g29404.t1"/>
    </source>
</evidence>
<sequence length="229" mass="24878">MLPDARHHVKRDVTRPGIVTFASRHKVPSSTKNKFSTKSEVQKVDTFVTTFNATLRNWPDVATASAISAHKRQASRNFDDDIVAEIEDETQDGFALSAVMPRGVVRRLVSGAKTPAQAARFGGSKKGEKRERSQGRGAVPNASGTIPFVRRAQAPVMQMTATTIIMIVMEEEREKTVCSNGFAECWLVRHHCNVSSPSIAMGCAPLEEIIHSGTGTAAGCDETQCLPDL</sequence>
<feature type="region of interest" description="Disordered" evidence="1">
    <location>
        <begin position="116"/>
        <end position="144"/>
    </location>
</feature>
<dbReference type="WBParaSite" id="L893_g29404.t1">
    <property type="protein sequence ID" value="L893_g29404.t1"/>
    <property type="gene ID" value="L893_g29404"/>
</dbReference>
<dbReference type="Proteomes" id="UP000095287">
    <property type="component" value="Unplaced"/>
</dbReference>